<evidence type="ECO:0000256" key="6">
    <source>
        <dbReference type="ARBA" id="ARBA00022692"/>
    </source>
</evidence>
<dbReference type="Gene3D" id="3.30.40.10">
    <property type="entry name" value="Zinc/RING finger domain, C3HC4 (zinc finger)"/>
    <property type="match status" value="1"/>
</dbReference>
<evidence type="ECO:0000256" key="4">
    <source>
        <dbReference type="ARBA" id="ARBA00012483"/>
    </source>
</evidence>
<dbReference type="GO" id="GO:0061630">
    <property type="term" value="F:ubiquitin protein ligase activity"/>
    <property type="evidence" value="ECO:0007669"/>
    <property type="project" value="UniProtKB-EC"/>
</dbReference>
<dbReference type="SUPFAM" id="SSF57850">
    <property type="entry name" value="RING/U-box"/>
    <property type="match status" value="1"/>
</dbReference>
<dbReference type="Proteomes" id="UP000823388">
    <property type="component" value="Chromosome 1K"/>
</dbReference>
<dbReference type="EMBL" id="CM029037">
    <property type="protein sequence ID" value="KAG2658865.1"/>
    <property type="molecule type" value="Genomic_DNA"/>
</dbReference>
<keyword evidence="5" id="KW-0808">Transferase</keyword>
<accession>A0A8T0XI04</accession>
<evidence type="ECO:0000256" key="7">
    <source>
        <dbReference type="ARBA" id="ARBA00022723"/>
    </source>
</evidence>
<dbReference type="PROSITE" id="PS50089">
    <property type="entry name" value="ZF_RING_2"/>
    <property type="match status" value="1"/>
</dbReference>
<dbReference type="InterPro" id="IPR013083">
    <property type="entry name" value="Znf_RING/FYVE/PHD"/>
</dbReference>
<dbReference type="GO" id="GO:0016020">
    <property type="term" value="C:membrane"/>
    <property type="evidence" value="ECO:0007669"/>
    <property type="project" value="UniProtKB-SubCell"/>
</dbReference>
<dbReference type="AlphaFoldDB" id="A0A8T0XI04"/>
<proteinExistence type="predicted"/>
<keyword evidence="9" id="KW-0833">Ubl conjugation pathway</keyword>
<evidence type="ECO:0000256" key="9">
    <source>
        <dbReference type="ARBA" id="ARBA00022786"/>
    </source>
</evidence>
<evidence type="ECO:0000256" key="12">
    <source>
        <dbReference type="ARBA" id="ARBA00023136"/>
    </source>
</evidence>
<evidence type="ECO:0000313" key="16">
    <source>
        <dbReference type="Proteomes" id="UP000823388"/>
    </source>
</evidence>
<gene>
    <name evidence="15" type="ORF">PVAP13_1KG316300</name>
</gene>
<keyword evidence="12" id="KW-0472">Membrane</keyword>
<keyword evidence="16" id="KW-1185">Reference proteome</keyword>
<dbReference type="GO" id="GO:0008270">
    <property type="term" value="F:zinc ion binding"/>
    <property type="evidence" value="ECO:0007669"/>
    <property type="project" value="UniProtKB-KW"/>
</dbReference>
<evidence type="ECO:0000256" key="13">
    <source>
        <dbReference type="PROSITE-ProRule" id="PRU00175"/>
    </source>
</evidence>
<evidence type="ECO:0000259" key="14">
    <source>
        <dbReference type="PROSITE" id="PS50089"/>
    </source>
</evidence>
<keyword evidence="10" id="KW-0862">Zinc</keyword>
<name>A0A8T0XI04_PANVG</name>
<feature type="domain" description="RING-type" evidence="14">
    <location>
        <begin position="103"/>
        <end position="145"/>
    </location>
</feature>
<sequence length="173" mass="19959">MIIRLLKFTSPIELLYSGESCSRLIVEYLMPNLKNADEYNCFTKGDWNKVIPDNLELIIRERCSDIPIDCACRCDVSIELTIQFVYCEVTTLLQGCLKAKSACSICLDEFIPGGDVLYLPECTHPFHINCILKWFRTSVICPLCRHDYSKFISQDYMLLRERMLSANHGNDDQ</sequence>
<comment type="subcellular location">
    <subcellularLocation>
        <location evidence="2">Membrane</location>
        <topology evidence="2">Single-pass membrane protein</topology>
    </subcellularLocation>
</comment>
<keyword evidence="6" id="KW-0812">Transmembrane</keyword>
<keyword evidence="8 13" id="KW-0863">Zinc-finger</keyword>
<keyword evidence="11" id="KW-1133">Transmembrane helix</keyword>
<evidence type="ECO:0000313" key="15">
    <source>
        <dbReference type="EMBL" id="KAG2658865.1"/>
    </source>
</evidence>
<evidence type="ECO:0000256" key="3">
    <source>
        <dbReference type="ARBA" id="ARBA00004906"/>
    </source>
</evidence>
<evidence type="ECO:0000256" key="11">
    <source>
        <dbReference type="ARBA" id="ARBA00022989"/>
    </source>
</evidence>
<dbReference type="PANTHER" id="PTHR46913:SF1">
    <property type="entry name" value="RING-H2 FINGER PROTEIN ATL16"/>
    <property type="match status" value="1"/>
</dbReference>
<evidence type="ECO:0000256" key="2">
    <source>
        <dbReference type="ARBA" id="ARBA00004167"/>
    </source>
</evidence>
<dbReference type="InterPro" id="IPR044600">
    <property type="entry name" value="ATL1/ATL16-like"/>
</dbReference>
<comment type="catalytic activity">
    <reaction evidence="1">
        <text>S-ubiquitinyl-[E2 ubiquitin-conjugating enzyme]-L-cysteine + [acceptor protein]-L-lysine = [E2 ubiquitin-conjugating enzyme]-L-cysteine + N(6)-ubiquitinyl-[acceptor protein]-L-lysine.</text>
        <dbReference type="EC" id="2.3.2.27"/>
    </reaction>
</comment>
<comment type="caution">
    <text evidence="15">The sequence shown here is derived from an EMBL/GenBank/DDBJ whole genome shotgun (WGS) entry which is preliminary data.</text>
</comment>
<dbReference type="GO" id="GO:0016567">
    <property type="term" value="P:protein ubiquitination"/>
    <property type="evidence" value="ECO:0007669"/>
    <property type="project" value="InterPro"/>
</dbReference>
<evidence type="ECO:0000256" key="1">
    <source>
        <dbReference type="ARBA" id="ARBA00000900"/>
    </source>
</evidence>
<reference evidence="15" key="1">
    <citation type="submission" date="2020-05" db="EMBL/GenBank/DDBJ databases">
        <title>WGS assembly of Panicum virgatum.</title>
        <authorList>
            <person name="Lovell J.T."/>
            <person name="Jenkins J."/>
            <person name="Shu S."/>
            <person name="Juenger T.E."/>
            <person name="Schmutz J."/>
        </authorList>
    </citation>
    <scope>NUCLEOTIDE SEQUENCE</scope>
    <source>
        <strain evidence="15">AP13</strain>
    </source>
</reference>
<evidence type="ECO:0000256" key="10">
    <source>
        <dbReference type="ARBA" id="ARBA00022833"/>
    </source>
</evidence>
<evidence type="ECO:0000256" key="5">
    <source>
        <dbReference type="ARBA" id="ARBA00022679"/>
    </source>
</evidence>
<keyword evidence="7" id="KW-0479">Metal-binding</keyword>
<dbReference type="EC" id="2.3.2.27" evidence="4"/>
<dbReference type="Pfam" id="PF13639">
    <property type="entry name" value="zf-RING_2"/>
    <property type="match status" value="1"/>
</dbReference>
<dbReference type="SMART" id="SM00184">
    <property type="entry name" value="RING"/>
    <property type="match status" value="1"/>
</dbReference>
<protein>
    <recommendedName>
        <fullName evidence="4">RING-type E3 ubiquitin transferase</fullName>
        <ecNumber evidence="4">2.3.2.27</ecNumber>
    </recommendedName>
</protein>
<organism evidence="15 16">
    <name type="scientific">Panicum virgatum</name>
    <name type="common">Blackwell switchgrass</name>
    <dbReference type="NCBI Taxonomy" id="38727"/>
    <lineage>
        <taxon>Eukaryota</taxon>
        <taxon>Viridiplantae</taxon>
        <taxon>Streptophyta</taxon>
        <taxon>Embryophyta</taxon>
        <taxon>Tracheophyta</taxon>
        <taxon>Spermatophyta</taxon>
        <taxon>Magnoliopsida</taxon>
        <taxon>Liliopsida</taxon>
        <taxon>Poales</taxon>
        <taxon>Poaceae</taxon>
        <taxon>PACMAD clade</taxon>
        <taxon>Panicoideae</taxon>
        <taxon>Panicodae</taxon>
        <taxon>Paniceae</taxon>
        <taxon>Panicinae</taxon>
        <taxon>Panicum</taxon>
        <taxon>Panicum sect. Hiantes</taxon>
    </lineage>
</organism>
<dbReference type="PANTHER" id="PTHR46913">
    <property type="entry name" value="RING-H2 FINGER PROTEIN ATL16"/>
    <property type="match status" value="1"/>
</dbReference>
<evidence type="ECO:0000256" key="8">
    <source>
        <dbReference type="ARBA" id="ARBA00022771"/>
    </source>
</evidence>
<dbReference type="InterPro" id="IPR001841">
    <property type="entry name" value="Znf_RING"/>
</dbReference>
<comment type="pathway">
    <text evidence="3">Protein modification; protein ubiquitination.</text>
</comment>